<evidence type="ECO:0000313" key="3">
    <source>
        <dbReference type="Proteomes" id="UP000244450"/>
    </source>
</evidence>
<dbReference type="InterPro" id="IPR005625">
    <property type="entry name" value="PepSY-ass_TM"/>
</dbReference>
<feature type="transmembrane region" description="Helical" evidence="1">
    <location>
        <begin position="246"/>
        <end position="267"/>
    </location>
</feature>
<dbReference type="AlphaFoldDB" id="A0A2T7BE21"/>
<accession>A0A2T7BE21</accession>
<reference evidence="2 3" key="1">
    <citation type="submission" date="2018-04" db="EMBL/GenBank/DDBJ databases">
        <title>Chitinophaga fuyangensis sp. nov., isolated from soil in a chemical factory.</title>
        <authorList>
            <person name="Chen K."/>
        </authorList>
    </citation>
    <scope>NUCLEOTIDE SEQUENCE [LARGE SCALE GENOMIC DNA]</scope>
    <source>
        <strain evidence="2 3">LY-1</strain>
    </source>
</reference>
<protein>
    <recommendedName>
        <fullName evidence="4">PepSY domain-containing protein</fullName>
    </recommendedName>
</protein>
<sequence>MSVKKQVYQWHRRLSIIMAIPVLLWATSGLMHPFMTSVKPNIKQGALAPNVIDSAELKVPLGAVLQQLHLDAVQQVNVVRMHQQAYYQVEPGSHYVNARTGEELPDGAAEYAKALARGFLGDRNCNIVRVTKLTEFTDQYRDINRLLPVYKVDFDRADGISIYVDDAGSRMALATDRFRIGFQQFFTLMHTWEWLGFLGKGRLVVEAALAALAFITAVLGLYIFFFTKKPRANGNPRMKYRSLHRTTSIVTVLFTLMFSFSGAFHALTKLKPDNRRQYFVAPYFPAAALQLDMPRLLARLDRNTAINSLSLVRLHGDDYWRVNQTWFNNSADLEACCRKPGEVVPVNAKPKVTYIRMTDYQVLPDGEARYAKELARTFSGLPDRDILSVTPVTAFGGEYEFIDKRLPVMKVSYGGREPVRYYVETSTGVLAVAVADKDLVEGYSFALLHKHHFWDGLGKTVRDASTIIGALLNVVAVIVGLILYRYSLKKKY</sequence>
<name>A0A2T7BE21_9BACT</name>
<keyword evidence="1" id="KW-0812">Transmembrane</keyword>
<feature type="transmembrane region" description="Helical" evidence="1">
    <location>
        <begin position="467"/>
        <end position="486"/>
    </location>
</feature>
<dbReference type="OrthoDB" id="9806195at2"/>
<feature type="transmembrane region" description="Helical" evidence="1">
    <location>
        <begin position="203"/>
        <end position="225"/>
    </location>
</feature>
<proteinExistence type="predicted"/>
<dbReference type="PANTHER" id="PTHR34219">
    <property type="entry name" value="IRON-REGULATED INNER MEMBRANE PROTEIN-RELATED"/>
    <property type="match status" value="1"/>
</dbReference>
<evidence type="ECO:0000256" key="1">
    <source>
        <dbReference type="SAM" id="Phobius"/>
    </source>
</evidence>
<feature type="transmembrane region" description="Helical" evidence="1">
    <location>
        <begin position="12"/>
        <end position="31"/>
    </location>
</feature>
<organism evidence="2 3">
    <name type="scientific">Chitinophaga parva</name>
    <dbReference type="NCBI Taxonomy" id="2169414"/>
    <lineage>
        <taxon>Bacteria</taxon>
        <taxon>Pseudomonadati</taxon>
        <taxon>Bacteroidota</taxon>
        <taxon>Chitinophagia</taxon>
        <taxon>Chitinophagales</taxon>
        <taxon>Chitinophagaceae</taxon>
        <taxon>Chitinophaga</taxon>
    </lineage>
</organism>
<dbReference type="EMBL" id="QCYK01000003">
    <property type="protein sequence ID" value="PUZ23327.1"/>
    <property type="molecule type" value="Genomic_DNA"/>
</dbReference>
<evidence type="ECO:0000313" key="2">
    <source>
        <dbReference type="EMBL" id="PUZ23327.1"/>
    </source>
</evidence>
<gene>
    <name evidence="2" type="ORF">DCC81_23360</name>
</gene>
<keyword evidence="3" id="KW-1185">Reference proteome</keyword>
<keyword evidence="1" id="KW-1133">Transmembrane helix</keyword>
<evidence type="ECO:0008006" key="4">
    <source>
        <dbReference type="Google" id="ProtNLM"/>
    </source>
</evidence>
<comment type="caution">
    <text evidence="2">The sequence shown here is derived from an EMBL/GenBank/DDBJ whole genome shotgun (WGS) entry which is preliminary data.</text>
</comment>
<dbReference type="Proteomes" id="UP000244450">
    <property type="component" value="Unassembled WGS sequence"/>
</dbReference>
<dbReference type="PANTHER" id="PTHR34219:SF6">
    <property type="entry name" value="BLR3280 PROTEIN"/>
    <property type="match status" value="1"/>
</dbReference>
<dbReference type="Pfam" id="PF03929">
    <property type="entry name" value="PepSY_TM"/>
    <property type="match status" value="1"/>
</dbReference>
<keyword evidence="1" id="KW-0472">Membrane</keyword>